<evidence type="ECO:0000259" key="10">
    <source>
        <dbReference type="PROSITE" id="PS50109"/>
    </source>
</evidence>
<dbReference type="Pfam" id="PF03924">
    <property type="entry name" value="CHASE"/>
    <property type="match status" value="1"/>
</dbReference>
<evidence type="ECO:0000259" key="12">
    <source>
        <dbReference type="PROSITE" id="PS50839"/>
    </source>
</evidence>
<dbReference type="PANTHER" id="PTHR43065">
    <property type="entry name" value="SENSOR HISTIDINE KINASE"/>
    <property type="match status" value="1"/>
</dbReference>
<feature type="modified residue" description="4-aspartylphosphate" evidence="8">
    <location>
        <position position="682"/>
    </location>
</feature>
<evidence type="ECO:0000256" key="4">
    <source>
        <dbReference type="ARBA" id="ARBA00022553"/>
    </source>
</evidence>
<evidence type="ECO:0000313" key="14">
    <source>
        <dbReference type="Proteomes" id="UP000284006"/>
    </source>
</evidence>
<dbReference type="InterPro" id="IPR011006">
    <property type="entry name" value="CheY-like_superfamily"/>
</dbReference>
<accession>A0A418XGG9</accession>
<dbReference type="EMBL" id="QYUP01000146">
    <property type="protein sequence ID" value="RJG11558.1"/>
    <property type="molecule type" value="Genomic_DNA"/>
</dbReference>
<dbReference type="SMART" id="SM00388">
    <property type="entry name" value="HisKA"/>
    <property type="match status" value="1"/>
</dbReference>
<feature type="domain" description="Response regulatory" evidence="11">
    <location>
        <begin position="632"/>
        <end position="748"/>
    </location>
</feature>
<dbReference type="PRINTS" id="PR00344">
    <property type="entry name" value="BCTRLSENSOR"/>
</dbReference>
<dbReference type="InterPro" id="IPR006189">
    <property type="entry name" value="CHASE_dom"/>
</dbReference>
<keyword evidence="7 9" id="KW-0472">Membrane</keyword>
<dbReference type="InterPro" id="IPR003594">
    <property type="entry name" value="HATPase_dom"/>
</dbReference>
<dbReference type="RefSeq" id="WP_119812278.1">
    <property type="nucleotide sequence ID" value="NZ_QYUP01000146.1"/>
</dbReference>
<dbReference type="Proteomes" id="UP000284006">
    <property type="component" value="Unassembled WGS sequence"/>
</dbReference>
<evidence type="ECO:0000256" key="6">
    <source>
        <dbReference type="ARBA" id="ARBA00022989"/>
    </source>
</evidence>
<dbReference type="InterPro" id="IPR042240">
    <property type="entry name" value="CHASE_sf"/>
</dbReference>
<comment type="subcellular location">
    <subcellularLocation>
        <location evidence="2">Membrane</location>
    </subcellularLocation>
</comment>
<evidence type="ECO:0000256" key="5">
    <source>
        <dbReference type="ARBA" id="ARBA00022692"/>
    </source>
</evidence>
<feature type="transmembrane region" description="Helical" evidence="9">
    <location>
        <begin position="24"/>
        <end position="42"/>
    </location>
</feature>
<dbReference type="InterPro" id="IPR001789">
    <property type="entry name" value="Sig_transdc_resp-reg_receiver"/>
</dbReference>
<dbReference type="SMART" id="SM00387">
    <property type="entry name" value="HATPase_c"/>
    <property type="match status" value="1"/>
</dbReference>
<feature type="domain" description="CHASE" evidence="12">
    <location>
        <begin position="155"/>
        <end position="257"/>
    </location>
</feature>
<dbReference type="PANTHER" id="PTHR43065:SF49">
    <property type="entry name" value="HISTIDINE KINASE"/>
    <property type="match status" value="1"/>
</dbReference>
<keyword evidence="6 9" id="KW-1133">Transmembrane helix</keyword>
<comment type="caution">
    <text evidence="13">The sequence shown here is derived from an EMBL/GenBank/DDBJ whole genome shotgun (WGS) entry which is preliminary data.</text>
</comment>
<dbReference type="SMART" id="SM00448">
    <property type="entry name" value="REC"/>
    <property type="match status" value="1"/>
</dbReference>
<organism evidence="13 14">
    <name type="scientific">Massilia cavernae</name>
    <dbReference type="NCBI Taxonomy" id="2320864"/>
    <lineage>
        <taxon>Bacteria</taxon>
        <taxon>Pseudomonadati</taxon>
        <taxon>Pseudomonadota</taxon>
        <taxon>Betaproteobacteria</taxon>
        <taxon>Burkholderiales</taxon>
        <taxon>Oxalobacteraceae</taxon>
        <taxon>Telluria group</taxon>
        <taxon>Massilia</taxon>
    </lineage>
</organism>
<keyword evidence="4 8" id="KW-0597">Phosphoprotein</keyword>
<dbReference type="InterPro" id="IPR036890">
    <property type="entry name" value="HATPase_C_sf"/>
</dbReference>
<gene>
    <name evidence="13" type="ORF">D3872_18945</name>
</gene>
<dbReference type="InterPro" id="IPR036097">
    <property type="entry name" value="HisK_dim/P_sf"/>
</dbReference>
<dbReference type="Pfam" id="PF02518">
    <property type="entry name" value="HATPase_c"/>
    <property type="match status" value="1"/>
</dbReference>
<dbReference type="Gene3D" id="3.30.450.350">
    <property type="entry name" value="CHASE domain"/>
    <property type="match status" value="1"/>
</dbReference>
<evidence type="ECO:0000256" key="3">
    <source>
        <dbReference type="ARBA" id="ARBA00012438"/>
    </source>
</evidence>
<dbReference type="PROSITE" id="PS50839">
    <property type="entry name" value="CHASE"/>
    <property type="match status" value="1"/>
</dbReference>
<dbReference type="SUPFAM" id="SSF52172">
    <property type="entry name" value="CheY-like"/>
    <property type="match status" value="1"/>
</dbReference>
<dbReference type="EC" id="2.7.13.3" evidence="3"/>
<proteinExistence type="predicted"/>
<dbReference type="Gene3D" id="1.10.287.130">
    <property type="match status" value="1"/>
</dbReference>
<dbReference type="Gene3D" id="3.30.565.10">
    <property type="entry name" value="Histidine kinase-like ATPase, C-terminal domain"/>
    <property type="match status" value="1"/>
</dbReference>
<dbReference type="SUPFAM" id="SSF47384">
    <property type="entry name" value="Homodimeric domain of signal transducing histidine kinase"/>
    <property type="match status" value="1"/>
</dbReference>
<keyword evidence="14" id="KW-1185">Reference proteome</keyword>
<sequence>MPTARNTSPTTFPETTDSIRSPPLWLATGTLLLSLLATTMLWHQAELSRMARVRSEFEFQARHVAAQVGRRMATYEQALRGLKGSLHGSMEIGRDEFRDYVDTLRLAELYPGIQGIAMSEIVPGPPAATPVPGPGPQALQHAAHAVWPSGQRDLYTAIIRIEPLNAMNRRALGFDMFSEPVRRAAMERARDTGEAALSGRVTLVQELRPNGQPGALLYLPVYRRGMPAGTAEQRRAAIIGWVYAPFRTGDFMRALESERYVGLAVSIHDGPTVSDASCMHGCDFVRKAGGASGLELTSAIDIAGRPWLVHVRGTPAFEERIKSDAPRFIAIGGAVASLLLASLVWVLGSGRQRAWALATRMAEELRASGKALEAAQRLESIGMLTGGVAHDFNNVLQIISGNVQLLLRYQSTPEKRAARLKSIGNAVERGARLSAQLLAFARRQQLHPQAVDLRLLLAGIDDLLQRATGVEVALAVHSEPGVWDVLADPSQLENVILNLAINARDAMRGRGRLEIGLENVLPDGEKLAAISDIRPGEYVRIAVRDTGPGMPPEVRARAFEPFFTTKPEGQGSGLGLSMAYGFVKQSGGHIDIDSAEGMGTTIAIYLPRSYQAPQAAAPASEVAEVAEGRGETILVVDDDLPVQEAAADMLAELGYKVLRASDGASALEMLGQAGHVDVLFTDVVMPGPVSSIELVRAASARLPGLAVLLTSGYPRDLMNQVRDAAPGAQLLAKPYQREELALKVRQLLDARPETPAD</sequence>
<dbReference type="PROSITE" id="PS50109">
    <property type="entry name" value="HIS_KIN"/>
    <property type="match status" value="1"/>
</dbReference>
<comment type="catalytic activity">
    <reaction evidence="1">
        <text>ATP + protein L-histidine = ADP + protein N-phospho-L-histidine.</text>
        <dbReference type="EC" id="2.7.13.3"/>
    </reaction>
</comment>
<keyword evidence="5 9" id="KW-0812">Transmembrane</keyword>
<name>A0A418XGG9_9BURK</name>
<protein>
    <recommendedName>
        <fullName evidence="3">histidine kinase</fullName>
        <ecNumber evidence="3">2.7.13.3</ecNumber>
    </recommendedName>
</protein>
<dbReference type="PROSITE" id="PS50110">
    <property type="entry name" value="RESPONSE_REGULATORY"/>
    <property type="match status" value="1"/>
</dbReference>
<dbReference type="CDD" id="cd00082">
    <property type="entry name" value="HisKA"/>
    <property type="match status" value="1"/>
</dbReference>
<dbReference type="GO" id="GO:0000155">
    <property type="term" value="F:phosphorelay sensor kinase activity"/>
    <property type="evidence" value="ECO:0007669"/>
    <property type="project" value="InterPro"/>
</dbReference>
<dbReference type="OrthoDB" id="9763119at2"/>
<evidence type="ECO:0000256" key="2">
    <source>
        <dbReference type="ARBA" id="ARBA00004370"/>
    </source>
</evidence>
<reference evidence="13 14" key="1">
    <citation type="submission" date="2018-09" db="EMBL/GenBank/DDBJ databases">
        <authorList>
            <person name="Zhu H."/>
        </authorList>
    </citation>
    <scope>NUCLEOTIDE SEQUENCE [LARGE SCALE GENOMIC DNA]</scope>
    <source>
        <strain evidence="13 14">K1S02-61</strain>
    </source>
</reference>
<evidence type="ECO:0000256" key="1">
    <source>
        <dbReference type="ARBA" id="ARBA00000085"/>
    </source>
</evidence>
<evidence type="ECO:0000256" key="7">
    <source>
        <dbReference type="ARBA" id="ARBA00023136"/>
    </source>
</evidence>
<dbReference type="InterPro" id="IPR004358">
    <property type="entry name" value="Sig_transdc_His_kin-like_C"/>
</dbReference>
<feature type="domain" description="Histidine kinase" evidence="10">
    <location>
        <begin position="387"/>
        <end position="610"/>
    </location>
</feature>
<dbReference type="Pfam" id="PF00512">
    <property type="entry name" value="HisKA"/>
    <property type="match status" value="1"/>
</dbReference>
<dbReference type="InterPro" id="IPR005467">
    <property type="entry name" value="His_kinase_dom"/>
</dbReference>
<evidence type="ECO:0000256" key="8">
    <source>
        <dbReference type="PROSITE-ProRule" id="PRU00169"/>
    </source>
</evidence>
<dbReference type="GO" id="GO:0016020">
    <property type="term" value="C:membrane"/>
    <property type="evidence" value="ECO:0007669"/>
    <property type="project" value="UniProtKB-SubCell"/>
</dbReference>
<dbReference type="InterPro" id="IPR003661">
    <property type="entry name" value="HisK_dim/P_dom"/>
</dbReference>
<evidence type="ECO:0000256" key="9">
    <source>
        <dbReference type="SAM" id="Phobius"/>
    </source>
</evidence>
<dbReference type="Pfam" id="PF00072">
    <property type="entry name" value="Response_reg"/>
    <property type="match status" value="1"/>
</dbReference>
<dbReference type="AlphaFoldDB" id="A0A418XGG9"/>
<dbReference type="SUPFAM" id="SSF55874">
    <property type="entry name" value="ATPase domain of HSP90 chaperone/DNA topoisomerase II/histidine kinase"/>
    <property type="match status" value="1"/>
</dbReference>
<evidence type="ECO:0000259" key="11">
    <source>
        <dbReference type="PROSITE" id="PS50110"/>
    </source>
</evidence>
<dbReference type="SMART" id="SM01079">
    <property type="entry name" value="CHASE"/>
    <property type="match status" value="1"/>
</dbReference>
<evidence type="ECO:0000313" key="13">
    <source>
        <dbReference type="EMBL" id="RJG11558.1"/>
    </source>
</evidence>
<dbReference type="Gene3D" id="3.40.50.2300">
    <property type="match status" value="1"/>
</dbReference>